<feature type="domain" description="PAC" evidence="25">
    <location>
        <begin position="462"/>
        <end position="515"/>
    </location>
</feature>
<evidence type="ECO:0000259" key="25">
    <source>
        <dbReference type="PROSITE" id="PS50113"/>
    </source>
</evidence>
<evidence type="ECO:0000256" key="17">
    <source>
        <dbReference type="ARBA" id="ARBA00074306"/>
    </source>
</evidence>
<dbReference type="InterPro" id="IPR003594">
    <property type="entry name" value="HATPase_dom"/>
</dbReference>
<protein>
    <recommendedName>
        <fullName evidence="17">Circadian input-output histidine kinase CikA</fullName>
        <ecNumber evidence="4">2.7.13.3</ecNumber>
    </recommendedName>
    <alternativeName>
        <fullName evidence="16">Sensory/regulatory protein RpfC</fullName>
    </alternativeName>
</protein>
<keyword evidence="9" id="KW-0547">Nucleotide-binding</keyword>
<keyword evidence="7" id="KW-0808">Transferase</keyword>
<feature type="domain" description="Histidine kinase" evidence="22">
    <location>
        <begin position="533"/>
        <end position="760"/>
    </location>
</feature>
<dbReference type="SUPFAM" id="SSF55874">
    <property type="entry name" value="ATPase domain of HSP90 chaperone/DNA topoisomerase II/histidine kinase"/>
    <property type="match status" value="1"/>
</dbReference>
<evidence type="ECO:0000256" key="4">
    <source>
        <dbReference type="ARBA" id="ARBA00012438"/>
    </source>
</evidence>
<comment type="catalytic activity">
    <reaction evidence="1">
        <text>ATP + protein L-histidine = ADP + protein N-phospho-L-histidine.</text>
        <dbReference type="EC" id="2.7.13.3"/>
    </reaction>
</comment>
<evidence type="ECO:0000256" key="9">
    <source>
        <dbReference type="ARBA" id="ARBA00022741"/>
    </source>
</evidence>
<feature type="modified residue" description="4-aspartylphosphate" evidence="19">
    <location>
        <position position="848"/>
    </location>
</feature>
<evidence type="ECO:0000256" key="3">
    <source>
        <dbReference type="ARBA" id="ARBA00006402"/>
    </source>
</evidence>
<gene>
    <name evidence="28" type="ORF">NIES37_18700</name>
</gene>
<evidence type="ECO:0000256" key="19">
    <source>
        <dbReference type="PROSITE-ProRule" id="PRU00169"/>
    </source>
</evidence>
<dbReference type="PROSITE" id="PS50894">
    <property type="entry name" value="HPT"/>
    <property type="match status" value="1"/>
</dbReference>
<evidence type="ECO:0000256" key="16">
    <source>
        <dbReference type="ARBA" id="ARBA00068150"/>
    </source>
</evidence>
<evidence type="ECO:0000256" key="5">
    <source>
        <dbReference type="ARBA" id="ARBA00022475"/>
    </source>
</evidence>
<dbReference type="RefSeq" id="WP_096574961.1">
    <property type="nucleotide sequence ID" value="NZ_CAWNJS010000001.1"/>
</dbReference>
<evidence type="ECO:0000256" key="11">
    <source>
        <dbReference type="ARBA" id="ARBA00022840"/>
    </source>
</evidence>
<dbReference type="PROSITE" id="PS50885">
    <property type="entry name" value="HAMP"/>
    <property type="match status" value="1"/>
</dbReference>
<dbReference type="PROSITE" id="PS50110">
    <property type="entry name" value="RESPONSE_REGULATORY"/>
    <property type="match status" value="1"/>
</dbReference>
<dbReference type="InterPro" id="IPR005467">
    <property type="entry name" value="His_kinase_dom"/>
</dbReference>
<feature type="transmembrane region" description="Helical" evidence="21">
    <location>
        <begin position="184"/>
        <end position="203"/>
    </location>
</feature>
<dbReference type="InterPro" id="IPR000700">
    <property type="entry name" value="PAS-assoc_C"/>
</dbReference>
<dbReference type="Gene3D" id="3.30.565.10">
    <property type="entry name" value="Histidine kinase-like ATPase, C-terminal domain"/>
    <property type="match status" value="1"/>
</dbReference>
<dbReference type="SMART" id="SM00448">
    <property type="entry name" value="REC"/>
    <property type="match status" value="1"/>
</dbReference>
<dbReference type="EC" id="2.7.13.3" evidence="4"/>
<dbReference type="InterPro" id="IPR035965">
    <property type="entry name" value="PAS-like_dom_sf"/>
</dbReference>
<feature type="domain" description="HAMP" evidence="26">
    <location>
        <begin position="204"/>
        <end position="256"/>
    </location>
</feature>
<dbReference type="Pfam" id="PF13188">
    <property type="entry name" value="PAS_8"/>
    <property type="match status" value="1"/>
</dbReference>
<dbReference type="Proteomes" id="UP000218785">
    <property type="component" value="Chromosome"/>
</dbReference>
<keyword evidence="14 21" id="KW-0472">Membrane</keyword>
<dbReference type="InterPro" id="IPR001789">
    <property type="entry name" value="Sig_transdc_resp-reg_receiver"/>
</dbReference>
<evidence type="ECO:0000256" key="13">
    <source>
        <dbReference type="ARBA" id="ARBA00023012"/>
    </source>
</evidence>
<dbReference type="Pfam" id="PF02518">
    <property type="entry name" value="HATPase_c"/>
    <property type="match status" value="1"/>
</dbReference>
<evidence type="ECO:0000256" key="6">
    <source>
        <dbReference type="ARBA" id="ARBA00022553"/>
    </source>
</evidence>
<dbReference type="Pfam" id="PF00072">
    <property type="entry name" value="Response_reg"/>
    <property type="match status" value="1"/>
</dbReference>
<dbReference type="SMART" id="SM00073">
    <property type="entry name" value="HPT"/>
    <property type="match status" value="1"/>
</dbReference>
<dbReference type="SMART" id="SM00091">
    <property type="entry name" value="PAS"/>
    <property type="match status" value="2"/>
</dbReference>
<dbReference type="Gene3D" id="3.30.450.20">
    <property type="entry name" value="PAS domain"/>
    <property type="match status" value="2"/>
</dbReference>
<dbReference type="PROSITE" id="PS50113">
    <property type="entry name" value="PAC"/>
    <property type="match status" value="1"/>
</dbReference>
<proteinExistence type="inferred from homology"/>
<evidence type="ECO:0000259" key="24">
    <source>
        <dbReference type="PROSITE" id="PS50112"/>
    </source>
</evidence>
<dbReference type="PANTHER" id="PTHR45339">
    <property type="entry name" value="HYBRID SIGNAL TRANSDUCTION HISTIDINE KINASE J"/>
    <property type="match status" value="1"/>
</dbReference>
<keyword evidence="5" id="KW-1003">Cell membrane</keyword>
<dbReference type="PROSITE" id="PS50109">
    <property type="entry name" value="HIS_KIN"/>
    <property type="match status" value="1"/>
</dbReference>
<keyword evidence="10 28" id="KW-0418">Kinase</keyword>
<dbReference type="Pfam" id="PF00672">
    <property type="entry name" value="HAMP"/>
    <property type="match status" value="1"/>
</dbReference>
<evidence type="ECO:0000256" key="1">
    <source>
        <dbReference type="ARBA" id="ARBA00000085"/>
    </source>
</evidence>
<organism evidence="28 29">
    <name type="scientific">Tolypothrix tenuis PCC 7101</name>
    <dbReference type="NCBI Taxonomy" id="231146"/>
    <lineage>
        <taxon>Bacteria</taxon>
        <taxon>Bacillati</taxon>
        <taxon>Cyanobacteriota</taxon>
        <taxon>Cyanophyceae</taxon>
        <taxon>Nostocales</taxon>
        <taxon>Tolypothrichaceae</taxon>
        <taxon>Tolypothrix</taxon>
    </lineage>
</organism>
<dbReference type="SUPFAM" id="SSF47384">
    <property type="entry name" value="Homodimeric domain of signal transducing histidine kinase"/>
    <property type="match status" value="1"/>
</dbReference>
<dbReference type="NCBIfam" id="TIGR00229">
    <property type="entry name" value="sensory_box"/>
    <property type="match status" value="1"/>
</dbReference>
<evidence type="ECO:0000256" key="15">
    <source>
        <dbReference type="ARBA" id="ARBA00064003"/>
    </source>
</evidence>
<evidence type="ECO:0000259" key="23">
    <source>
        <dbReference type="PROSITE" id="PS50110"/>
    </source>
</evidence>
<dbReference type="SUPFAM" id="SSF52172">
    <property type="entry name" value="CheY-like"/>
    <property type="match status" value="1"/>
</dbReference>
<evidence type="ECO:0000259" key="26">
    <source>
        <dbReference type="PROSITE" id="PS50885"/>
    </source>
</evidence>
<dbReference type="InterPro" id="IPR036641">
    <property type="entry name" value="HPT_dom_sf"/>
</dbReference>
<dbReference type="Pfam" id="PF08448">
    <property type="entry name" value="PAS_4"/>
    <property type="match status" value="1"/>
</dbReference>
<evidence type="ECO:0000256" key="2">
    <source>
        <dbReference type="ARBA" id="ARBA00004651"/>
    </source>
</evidence>
<dbReference type="InterPro" id="IPR036890">
    <property type="entry name" value="HATPase_C_sf"/>
</dbReference>
<evidence type="ECO:0000256" key="10">
    <source>
        <dbReference type="ARBA" id="ARBA00022777"/>
    </source>
</evidence>
<dbReference type="InterPro" id="IPR000014">
    <property type="entry name" value="PAS"/>
</dbReference>
<dbReference type="PANTHER" id="PTHR45339:SF1">
    <property type="entry name" value="HYBRID SIGNAL TRANSDUCTION HISTIDINE KINASE J"/>
    <property type="match status" value="1"/>
</dbReference>
<dbReference type="InterPro" id="IPR003660">
    <property type="entry name" value="HAMP_dom"/>
</dbReference>
<dbReference type="Gene3D" id="1.20.120.160">
    <property type="entry name" value="HPT domain"/>
    <property type="match status" value="1"/>
</dbReference>
<keyword evidence="20" id="KW-0175">Coiled coil</keyword>
<dbReference type="InterPro" id="IPR036097">
    <property type="entry name" value="HisK_dim/P_sf"/>
</dbReference>
<dbReference type="SMART" id="SM00388">
    <property type="entry name" value="HisKA"/>
    <property type="match status" value="1"/>
</dbReference>
<evidence type="ECO:0000256" key="8">
    <source>
        <dbReference type="ARBA" id="ARBA00022692"/>
    </source>
</evidence>
<evidence type="ECO:0000256" key="7">
    <source>
        <dbReference type="ARBA" id="ARBA00022679"/>
    </source>
</evidence>
<evidence type="ECO:0000256" key="14">
    <source>
        <dbReference type="ARBA" id="ARBA00023136"/>
    </source>
</evidence>
<dbReference type="InterPro" id="IPR008207">
    <property type="entry name" value="Sig_transdc_His_kin_Hpt_dom"/>
</dbReference>
<dbReference type="EMBL" id="AP018248">
    <property type="protein sequence ID" value="BAY97922.1"/>
    <property type="molecule type" value="Genomic_DNA"/>
</dbReference>
<dbReference type="Pfam" id="PF00512">
    <property type="entry name" value="HisKA"/>
    <property type="match status" value="1"/>
</dbReference>
<dbReference type="GO" id="GO:0005524">
    <property type="term" value="F:ATP binding"/>
    <property type="evidence" value="ECO:0007669"/>
    <property type="project" value="UniProtKB-KW"/>
</dbReference>
<keyword evidence="8 21" id="KW-0812">Transmembrane</keyword>
<feature type="domain" description="HPt" evidence="27">
    <location>
        <begin position="962"/>
        <end position="1054"/>
    </location>
</feature>
<keyword evidence="13" id="KW-0902">Two-component regulatory system</keyword>
<dbReference type="Pfam" id="PF01627">
    <property type="entry name" value="Hpt"/>
    <property type="match status" value="1"/>
</dbReference>
<feature type="domain" description="PAS" evidence="24">
    <location>
        <begin position="388"/>
        <end position="459"/>
    </location>
</feature>
<dbReference type="SUPFAM" id="SSF47226">
    <property type="entry name" value="Histidine-containing phosphotransfer domain, HPT domain"/>
    <property type="match status" value="1"/>
</dbReference>
<evidence type="ECO:0000259" key="27">
    <source>
        <dbReference type="PROSITE" id="PS50894"/>
    </source>
</evidence>
<evidence type="ECO:0000259" key="22">
    <source>
        <dbReference type="PROSITE" id="PS50109"/>
    </source>
</evidence>
<keyword evidence="6 19" id="KW-0597">Phosphoprotein</keyword>
<dbReference type="GO" id="GO:0005886">
    <property type="term" value="C:plasma membrane"/>
    <property type="evidence" value="ECO:0007669"/>
    <property type="project" value="UniProtKB-SubCell"/>
</dbReference>
<dbReference type="GO" id="GO:0000155">
    <property type="term" value="F:phosphorelay sensor kinase activity"/>
    <property type="evidence" value="ECO:0007669"/>
    <property type="project" value="InterPro"/>
</dbReference>
<evidence type="ECO:0000256" key="21">
    <source>
        <dbReference type="SAM" id="Phobius"/>
    </source>
</evidence>
<reference evidence="28 29" key="1">
    <citation type="submission" date="2017-06" db="EMBL/GenBank/DDBJ databases">
        <title>Genome sequencing of cyanobaciteial culture collection at National Institute for Environmental Studies (NIES).</title>
        <authorList>
            <person name="Hirose Y."/>
            <person name="Shimura Y."/>
            <person name="Fujisawa T."/>
            <person name="Nakamura Y."/>
            <person name="Kawachi M."/>
        </authorList>
    </citation>
    <scope>NUCLEOTIDE SEQUENCE [LARGE SCALE GENOMIC DNA]</scope>
    <source>
        <strain evidence="28 29">NIES-37</strain>
    </source>
</reference>
<comment type="subcellular location">
    <subcellularLocation>
        <location evidence="2">Cell membrane</location>
        <topology evidence="2">Multi-pass membrane protein</topology>
    </subcellularLocation>
</comment>
<accession>A0A1Z4MWR9</accession>
<dbReference type="Gene3D" id="6.10.340.10">
    <property type="match status" value="1"/>
</dbReference>
<dbReference type="Gene3D" id="3.40.50.2300">
    <property type="match status" value="1"/>
</dbReference>
<feature type="transmembrane region" description="Helical" evidence="21">
    <location>
        <begin position="6"/>
        <end position="28"/>
    </location>
</feature>
<dbReference type="CDD" id="cd00082">
    <property type="entry name" value="HisKA"/>
    <property type="match status" value="1"/>
</dbReference>
<dbReference type="PROSITE" id="PS50112">
    <property type="entry name" value="PAS"/>
    <property type="match status" value="1"/>
</dbReference>
<evidence type="ECO:0000256" key="18">
    <source>
        <dbReference type="PROSITE-ProRule" id="PRU00110"/>
    </source>
</evidence>
<dbReference type="SUPFAM" id="SSF158472">
    <property type="entry name" value="HAMP domain-like"/>
    <property type="match status" value="1"/>
</dbReference>
<dbReference type="AlphaFoldDB" id="A0A1Z4MWR9"/>
<dbReference type="FunFam" id="1.10.287.130:FF:000002">
    <property type="entry name" value="Two-component osmosensing histidine kinase"/>
    <property type="match status" value="1"/>
</dbReference>
<dbReference type="InterPro" id="IPR013656">
    <property type="entry name" value="PAS_4"/>
</dbReference>
<dbReference type="PRINTS" id="PR00344">
    <property type="entry name" value="BCTRLSENSOR"/>
</dbReference>
<dbReference type="CDD" id="cd16922">
    <property type="entry name" value="HATPase_EvgS-ArcB-TorS-like"/>
    <property type="match status" value="1"/>
</dbReference>
<dbReference type="Gene3D" id="1.10.287.130">
    <property type="match status" value="1"/>
</dbReference>
<feature type="coiled-coil region" evidence="20">
    <location>
        <begin position="499"/>
        <end position="533"/>
    </location>
</feature>
<evidence type="ECO:0000256" key="20">
    <source>
        <dbReference type="SAM" id="Coils"/>
    </source>
</evidence>
<feature type="domain" description="Response regulatory" evidence="23">
    <location>
        <begin position="799"/>
        <end position="916"/>
    </location>
</feature>
<dbReference type="SMART" id="SM00304">
    <property type="entry name" value="HAMP"/>
    <property type="match status" value="1"/>
</dbReference>
<comment type="subunit">
    <text evidence="15">At low DSF concentrations, interacts with RpfF.</text>
</comment>
<keyword evidence="29" id="KW-1185">Reference proteome</keyword>
<dbReference type="FunFam" id="3.30.565.10:FF:000010">
    <property type="entry name" value="Sensor histidine kinase RcsC"/>
    <property type="match status" value="1"/>
</dbReference>
<evidence type="ECO:0000256" key="12">
    <source>
        <dbReference type="ARBA" id="ARBA00022989"/>
    </source>
</evidence>
<comment type="similarity">
    <text evidence="3">In the N-terminal section; belongs to the phytochrome family.</text>
</comment>
<dbReference type="CDD" id="cd00130">
    <property type="entry name" value="PAS"/>
    <property type="match status" value="2"/>
</dbReference>
<feature type="modified residue" description="Phosphohistidine" evidence="18">
    <location>
        <position position="1001"/>
    </location>
</feature>
<sequence>MKRFPFPLRFSIPAVLIVFGTVLGLFSLNREIAASNHKTEENATHYAQSLGSQIASILDYLYRGGDVEQAEIVISQLGSNPRLPLILVVNEQDRILLSNNYELRKRLVKDTEAAPNLSRFAIVREKMAGEVTLSPDKRYLKVIYPVLLQAQPGEIRPSRVGVLFMEYDLVSEKQEAYADAASRTVVSSTVLALFCIGLWFFFYRTLTRRVDHLVAVTNRLANGELSVRAGLSGSDELAQISIAFDRMAVGIQENTKALRRQNATLKAQQESALDGILIIDENRKVVSYNQQFCQLWNITPEIVENSDRQLLDLVLASLADPEEFVEKVEYLYQHPELASRDEITFKDGRIFDRYSTSVISLSGELYGRIWYFRDISNIRQSEAEIKNVQRFLTSIIENIPNMIFVKDAKDLKFVQINKAGEELLGYSREDLLGKSDYDFFLKEQADFFTSKDREIIASGSILDIPEEPIQTRNYGTRILHTKKLPIFDNAGNPQYIMGIAEDITERKQAEIELQQAKEAAEAATQAKSDFLANMSHEIRTPMNAVIGMTGILLDTNLTPEQQDAVETIRSSGEILLSLINDILDFSKIESGKLELEAEPFDLLNCLKESIALLANSAVAKGLEISYHFAADVPKIIVGDVTRLRQILVNLLSNAIKFTENGSVNVTVTAKIRDLPVGSADVPYQLHFAVRDTGIGIPPEKLNRLFQSFSQVDSSTTRRYGGTGLGLAISRQLSEMMGGKMWVESQQTEGSTFHFTIAAPVAAAVATTETHGQLTANQKSTQLNQSHSVNSAIAESSSLRILLAEDHPVNQKLAVLMLKQLGYRADVVSNGVEVLAAVQKLRYDVILMDVQMPEMGGIEATQVICAKYAADSRPRIIAMTARALQGDKEECLSAGMDDYITKPIRIDTLAQALNRCLPIAANNSAQPTQVHHKQPQTDIAERELPVINTKALQQIQQLAARDGATFLVEMIDCYLEDSPLMLQQIKTAVAQGDAKTLHRLAHSWKSSSDYLGATKLANLCRELEAIASTGITNVQDKLKHLETEFVKVQVALQEERGRCVG</sequence>
<dbReference type="CDD" id="cd06225">
    <property type="entry name" value="HAMP"/>
    <property type="match status" value="1"/>
</dbReference>
<dbReference type="SUPFAM" id="SSF55785">
    <property type="entry name" value="PYP-like sensor domain (PAS domain)"/>
    <property type="match status" value="2"/>
</dbReference>
<dbReference type="SMART" id="SM00387">
    <property type="entry name" value="HATPase_c"/>
    <property type="match status" value="1"/>
</dbReference>
<dbReference type="CDD" id="cd17546">
    <property type="entry name" value="REC_hyHK_CKI1_RcsC-like"/>
    <property type="match status" value="1"/>
</dbReference>
<keyword evidence="12 21" id="KW-1133">Transmembrane helix</keyword>
<keyword evidence="11" id="KW-0067">ATP-binding</keyword>
<dbReference type="InterPro" id="IPR011006">
    <property type="entry name" value="CheY-like_superfamily"/>
</dbReference>
<evidence type="ECO:0000313" key="28">
    <source>
        <dbReference type="EMBL" id="BAY97922.1"/>
    </source>
</evidence>
<evidence type="ECO:0000313" key="29">
    <source>
        <dbReference type="Proteomes" id="UP000218785"/>
    </source>
</evidence>
<dbReference type="KEGG" id="ttq:NIES37_18700"/>
<name>A0A1Z4MWR9_9CYAN</name>
<dbReference type="InterPro" id="IPR004358">
    <property type="entry name" value="Sig_transdc_His_kin-like_C"/>
</dbReference>
<dbReference type="InterPro" id="IPR003661">
    <property type="entry name" value="HisK_dim/P_dom"/>
</dbReference>